<dbReference type="InterPro" id="IPR034457">
    <property type="entry name" value="Organic_radical-activating"/>
</dbReference>
<comment type="similarity">
    <text evidence="3 12">Belongs to the organic radical-activating enzymes family.</text>
</comment>
<dbReference type="InterPro" id="IPR001989">
    <property type="entry name" value="Radical_activat_CS"/>
</dbReference>
<comment type="cofactor">
    <cofactor evidence="1">
        <name>[4Fe-4S] cluster</name>
        <dbReference type="ChEBI" id="CHEBI:49883"/>
    </cofactor>
</comment>
<dbReference type="AlphaFoldDB" id="A0A562JIQ5"/>
<dbReference type="PANTHER" id="PTHR30352">
    <property type="entry name" value="PYRUVATE FORMATE-LYASE-ACTIVATING ENZYME"/>
    <property type="match status" value="1"/>
</dbReference>
<dbReference type="SUPFAM" id="SSF102114">
    <property type="entry name" value="Radical SAM enzymes"/>
    <property type="match status" value="1"/>
</dbReference>
<dbReference type="Proteomes" id="UP000318667">
    <property type="component" value="Unassembled WGS sequence"/>
</dbReference>
<evidence type="ECO:0000259" key="13">
    <source>
        <dbReference type="PROSITE" id="PS51918"/>
    </source>
</evidence>
<dbReference type="SFLD" id="SFLDG01066">
    <property type="entry name" value="organic_radical-activating_enz"/>
    <property type="match status" value="1"/>
</dbReference>
<dbReference type="GeneID" id="65405131"/>
<dbReference type="EMBL" id="VLKI01000014">
    <property type="protein sequence ID" value="TWH83030.1"/>
    <property type="molecule type" value="Genomic_DNA"/>
</dbReference>
<dbReference type="GO" id="GO:0051539">
    <property type="term" value="F:4 iron, 4 sulfur cluster binding"/>
    <property type="evidence" value="ECO:0007669"/>
    <property type="project" value="UniProtKB-KW"/>
</dbReference>
<dbReference type="GO" id="GO:0043365">
    <property type="term" value="F:[formate-C-acetyltransferase]-activating enzyme activity"/>
    <property type="evidence" value="ECO:0007669"/>
    <property type="project" value="InterPro"/>
</dbReference>
<dbReference type="GO" id="GO:0046872">
    <property type="term" value="F:metal ion binding"/>
    <property type="evidence" value="ECO:0007669"/>
    <property type="project" value="UniProtKB-KW"/>
</dbReference>
<name>A0A562JIQ5_9BACI</name>
<dbReference type="GO" id="GO:0004748">
    <property type="term" value="F:ribonucleoside-diphosphate reductase activity, thioredoxin disulfide as acceptor"/>
    <property type="evidence" value="ECO:0007669"/>
    <property type="project" value="TreeGrafter"/>
</dbReference>
<dbReference type="InterPro" id="IPR058240">
    <property type="entry name" value="rSAM_sf"/>
</dbReference>
<keyword evidence="10" id="KW-0411">Iron-sulfur</keyword>
<comment type="catalytic activity">
    <reaction evidence="11">
        <text>glycyl-[protein] + reduced [flavodoxin] + S-adenosyl-L-methionine = glycin-2-yl radical-[protein] + semiquinone [flavodoxin] + 5'-deoxyadenosine + L-methionine + H(+)</text>
        <dbReference type="Rhea" id="RHEA:61976"/>
        <dbReference type="Rhea" id="RHEA-COMP:10622"/>
        <dbReference type="Rhea" id="RHEA-COMP:14480"/>
        <dbReference type="Rhea" id="RHEA-COMP:15993"/>
        <dbReference type="Rhea" id="RHEA-COMP:15994"/>
        <dbReference type="ChEBI" id="CHEBI:15378"/>
        <dbReference type="ChEBI" id="CHEBI:17319"/>
        <dbReference type="ChEBI" id="CHEBI:29947"/>
        <dbReference type="ChEBI" id="CHEBI:32722"/>
        <dbReference type="ChEBI" id="CHEBI:57618"/>
        <dbReference type="ChEBI" id="CHEBI:57844"/>
        <dbReference type="ChEBI" id="CHEBI:59789"/>
        <dbReference type="ChEBI" id="CHEBI:140311"/>
    </reaction>
</comment>
<evidence type="ECO:0000313" key="14">
    <source>
        <dbReference type="EMBL" id="TWH83030.1"/>
    </source>
</evidence>
<dbReference type="Pfam" id="PF13353">
    <property type="entry name" value="Fer4_12"/>
    <property type="match status" value="1"/>
</dbReference>
<evidence type="ECO:0000256" key="8">
    <source>
        <dbReference type="ARBA" id="ARBA00023002"/>
    </source>
</evidence>
<sequence>MKVMNIIHDSVVDGPGLRTAVFFAGCPHFCKGCHNPASWQIKNGTDMAVEEVLEEITSNPLTNVTLTGGEPFFQAMEVCELAQKIKQLGKNIWVYSGYTFEYLSHSDDRYQRKLLTICDVLVDGPFILAERDLTLKFRGSRNQRIIDLSHIYRKNRELDFY</sequence>
<keyword evidence="8 12" id="KW-0560">Oxidoreductase</keyword>
<dbReference type="PANTHER" id="PTHR30352:SF2">
    <property type="entry name" value="ANAEROBIC RIBONUCLEOSIDE-TRIPHOSPHATE REDUCTASE-ACTIVATING PROTEIN"/>
    <property type="match status" value="1"/>
</dbReference>
<dbReference type="InterPro" id="IPR013785">
    <property type="entry name" value="Aldolase_TIM"/>
</dbReference>
<reference evidence="14 15" key="1">
    <citation type="journal article" date="2015" name="Stand. Genomic Sci.">
        <title>Genomic Encyclopedia of Bacterial and Archaeal Type Strains, Phase III: the genomes of soil and plant-associated and newly described type strains.</title>
        <authorList>
            <person name="Whitman W.B."/>
            <person name="Woyke T."/>
            <person name="Klenk H.P."/>
            <person name="Zhou Y."/>
            <person name="Lilburn T.G."/>
            <person name="Beck B.J."/>
            <person name="De Vos P."/>
            <person name="Vandamme P."/>
            <person name="Eisen J.A."/>
            <person name="Garrity G."/>
            <person name="Hugenholtz P."/>
            <person name="Kyrpides N.C."/>
        </authorList>
    </citation>
    <scope>NUCLEOTIDE SEQUENCE [LARGE SCALE GENOMIC DNA]</scope>
    <source>
        <strain evidence="14 15">CGMCC 1.10115</strain>
    </source>
</reference>
<keyword evidence="5" id="KW-0004">4Fe-4S</keyword>
<keyword evidence="7" id="KW-0479">Metal-binding</keyword>
<evidence type="ECO:0000256" key="2">
    <source>
        <dbReference type="ARBA" id="ARBA00003852"/>
    </source>
</evidence>
<dbReference type="NCBIfam" id="TIGR02491">
    <property type="entry name" value="NrdG"/>
    <property type="match status" value="1"/>
</dbReference>
<evidence type="ECO:0000256" key="5">
    <source>
        <dbReference type="ARBA" id="ARBA00022485"/>
    </source>
</evidence>
<dbReference type="SFLD" id="SFLDF00299">
    <property type="entry name" value="anaerobic_ribonucleoside-triph"/>
    <property type="match status" value="1"/>
</dbReference>
<gene>
    <name evidence="14" type="ORF">IQ19_04012</name>
</gene>
<dbReference type="EC" id="1.97.1.-" evidence="12"/>
<evidence type="ECO:0000256" key="1">
    <source>
        <dbReference type="ARBA" id="ARBA00001966"/>
    </source>
</evidence>
<dbReference type="InterPro" id="IPR007197">
    <property type="entry name" value="rSAM"/>
</dbReference>
<dbReference type="RefSeq" id="WP_144544258.1">
    <property type="nucleotide sequence ID" value="NZ_CBCSDC010000015.1"/>
</dbReference>
<evidence type="ECO:0000256" key="7">
    <source>
        <dbReference type="ARBA" id="ARBA00022723"/>
    </source>
</evidence>
<dbReference type="Gene3D" id="3.20.20.70">
    <property type="entry name" value="Aldolase class I"/>
    <property type="match status" value="1"/>
</dbReference>
<dbReference type="SFLD" id="SFLDG01063">
    <property type="entry name" value="activating_enzymes__group_1"/>
    <property type="match status" value="1"/>
</dbReference>
<keyword evidence="15" id="KW-1185">Reference proteome</keyword>
<dbReference type="SFLD" id="SFLDS00029">
    <property type="entry name" value="Radical_SAM"/>
    <property type="match status" value="1"/>
</dbReference>
<proteinExistence type="inferred from homology"/>
<dbReference type="OrthoDB" id="9782387at2"/>
<evidence type="ECO:0000256" key="11">
    <source>
        <dbReference type="ARBA" id="ARBA00047365"/>
    </source>
</evidence>
<keyword evidence="9" id="KW-0408">Iron</keyword>
<protein>
    <recommendedName>
        <fullName evidence="4 12">Anaerobic ribonucleoside-triphosphate reductase-activating protein</fullName>
        <ecNumber evidence="12">1.97.1.-</ecNumber>
    </recommendedName>
</protein>
<evidence type="ECO:0000256" key="12">
    <source>
        <dbReference type="PIRNR" id="PIRNR000368"/>
    </source>
</evidence>
<evidence type="ECO:0000256" key="10">
    <source>
        <dbReference type="ARBA" id="ARBA00023014"/>
    </source>
</evidence>
<organism evidence="14 15">
    <name type="scientific">Cytobacillus oceanisediminis</name>
    <dbReference type="NCBI Taxonomy" id="665099"/>
    <lineage>
        <taxon>Bacteria</taxon>
        <taxon>Bacillati</taxon>
        <taxon>Bacillota</taxon>
        <taxon>Bacilli</taxon>
        <taxon>Bacillales</taxon>
        <taxon>Bacillaceae</taxon>
        <taxon>Cytobacillus</taxon>
    </lineage>
</organism>
<evidence type="ECO:0000256" key="9">
    <source>
        <dbReference type="ARBA" id="ARBA00023004"/>
    </source>
</evidence>
<accession>A0A562JIQ5</accession>
<dbReference type="InterPro" id="IPR012837">
    <property type="entry name" value="NrdG"/>
</dbReference>
<evidence type="ECO:0000256" key="4">
    <source>
        <dbReference type="ARBA" id="ARBA00014281"/>
    </source>
</evidence>
<evidence type="ECO:0000313" key="15">
    <source>
        <dbReference type="Proteomes" id="UP000318667"/>
    </source>
</evidence>
<dbReference type="PROSITE" id="PS01087">
    <property type="entry name" value="RADICAL_ACTIVATING"/>
    <property type="match status" value="1"/>
</dbReference>
<comment type="caution">
    <text evidence="14">The sequence shown here is derived from an EMBL/GenBank/DDBJ whole genome shotgun (WGS) entry which is preliminary data.</text>
</comment>
<comment type="function">
    <text evidence="2 12">Activation of anaerobic ribonucleoside-triphosphate reductase under anaerobic conditions by generation of an organic free radical, using S-adenosylmethionine and reduced flavodoxin as cosubstrates to produce 5'-deoxy-adenosine.</text>
</comment>
<feature type="domain" description="Radical SAM core" evidence="13">
    <location>
        <begin position="12"/>
        <end position="161"/>
    </location>
</feature>
<keyword evidence="6" id="KW-0949">S-adenosyl-L-methionine</keyword>
<dbReference type="PIRSF" id="PIRSF000368">
    <property type="entry name" value="NrdG"/>
    <property type="match status" value="1"/>
</dbReference>
<dbReference type="PROSITE" id="PS51918">
    <property type="entry name" value="RADICAL_SAM"/>
    <property type="match status" value="1"/>
</dbReference>
<evidence type="ECO:0000256" key="6">
    <source>
        <dbReference type="ARBA" id="ARBA00022691"/>
    </source>
</evidence>
<evidence type="ECO:0000256" key="3">
    <source>
        <dbReference type="ARBA" id="ARBA00009777"/>
    </source>
</evidence>